<sequence length="215" mass="23519">MNGGGGGMSDFYLKGQSLPKQLAFTLVELIIALFIFSILSALSFKAITFYSNTSENLTAESNNLTELSKLFTFLEKDVRTAQDVFIPDQPAQSSGAVVIELKNLYKHSFTRPICIKYSFDGNSSVSRNLFSCELLVEFEESKGISFSMNISSFAFNPIVTEKGAIEGLKVTLVDSDFGKITRSFYRPSPETPGLVLPESFDADKPPATSSDTSVP</sequence>
<evidence type="ECO:0000313" key="3">
    <source>
        <dbReference type="EMBL" id="CAA6829792.1"/>
    </source>
</evidence>
<dbReference type="NCBIfam" id="TIGR02532">
    <property type="entry name" value="IV_pilin_GFxxxE"/>
    <property type="match status" value="1"/>
</dbReference>
<keyword evidence="2" id="KW-0472">Membrane</keyword>
<protein>
    <recommendedName>
        <fullName evidence="4">Prepilin-type N-terminal cleavage/methylation domain-containing protein</fullName>
    </recommendedName>
</protein>
<dbReference type="Pfam" id="PF07963">
    <property type="entry name" value="N_methyl"/>
    <property type="match status" value="1"/>
</dbReference>
<organism evidence="3">
    <name type="scientific">uncultured Thiotrichaceae bacterium</name>
    <dbReference type="NCBI Taxonomy" id="298394"/>
    <lineage>
        <taxon>Bacteria</taxon>
        <taxon>Pseudomonadati</taxon>
        <taxon>Pseudomonadota</taxon>
        <taxon>Gammaproteobacteria</taxon>
        <taxon>Thiotrichales</taxon>
        <taxon>Thiotrichaceae</taxon>
        <taxon>environmental samples</taxon>
    </lineage>
</organism>
<keyword evidence="2" id="KW-1133">Transmembrane helix</keyword>
<dbReference type="SUPFAM" id="SSF54523">
    <property type="entry name" value="Pili subunits"/>
    <property type="match status" value="1"/>
</dbReference>
<gene>
    <name evidence="3" type="ORF">HELGO_WM7622</name>
</gene>
<keyword evidence="2" id="KW-0812">Transmembrane</keyword>
<evidence type="ECO:0000256" key="2">
    <source>
        <dbReference type="SAM" id="Phobius"/>
    </source>
</evidence>
<reference evidence="3" key="1">
    <citation type="submission" date="2020-01" db="EMBL/GenBank/DDBJ databases">
        <authorList>
            <person name="Meier V. D."/>
            <person name="Meier V D."/>
        </authorList>
    </citation>
    <scope>NUCLEOTIDE SEQUENCE</scope>
    <source>
        <strain evidence="3">HLG_WM_MAG_09</strain>
    </source>
</reference>
<dbReference type="EMBL" id="CACVAT010000546">
    <property type="protein sequence ID" value="CAA6829792.1"/>
    <property type="molecule type" value="Genomic_DNA"/>
</dbReference>
<proteinExistence type="predicted"/>
<dbReference type="InterPro" id="IPR012902">
    <property type="entry name" value="N_methyl_site"/>
</dbReference>
<name>A0A6S6UKW6_9GAMM</name>
<feature type="transmembrane region" description="Helical" evidence="2">
    <location>
        <begin position="22"/>
        <end position="44"/>
    </location>
</feature>
<feature type="region of interest" description="Disordered" evidence="1">
    <location>
        <begin position="186"/>
        <end position="215"/>
    </location>
</feature>
<evidence type="ECO:0008006" key="4">
    <source>
        <dbReference type="Google" id="ProtNLM"/>
    </source>
</evidence>
<dbReference type="InterPro" id="IPR045584">
    <property type="entry name" value="Pilin-like"/>
</dbReference>
<dbReference type="AlphaFoldDB" id="A0A6S6UKW6"/>
<accession>A0A6S6UKW6</accession>
<evidence type="ECO:0000256" key="1">
    <source>
        <dbReference type="SAM" id="MobiDB-lite"/>
    </source>
</evidence>